<gene>
    <name evidence="2" type="ORF">G5A72_12830</name>
</gene>
<keyword evidence="1" id="KW-0732">Signal</keyword>
<organism evidence="2 3">
    <name type="scientific">Anaerostipes hadrus</name>
    <dbReference type="NCBI Taxonomy" id="649756"/>
    <lineage>
        <taxon>Bacteria</taxon>
        <taxon>Bacillati</taxon>
        <taxon>Bacillota</taxon>
        <taxon>Clostridia</taxon>
        <taxon>Lachnospirales</taxon>
        <taxon>Lachnospiraceae</taxon>
        <taxon>Anaerostipes</taxon>
    </lineage>
</organism>
<dbReference type="PANTHER" id="PTHR45661:SF3">
    <property type="entry name" value="IG-LIKE DOMAIN-CONTAINING PROTEIN"/>
    <property type="match status" value="1"/>
</dbReference>
<feature type="signal peptide" evidence="1">
    <location>
        <begin position="1"/>
        <end position="25"/>
    </location>
</feature>
<reference evidence="2 3" key="1">
    <citation type="journal article" date="2020" name="Cell Host Microbe">
        <title>Functional and Genomic Variation between Human-Derived Isolates of Lachnospiraceae Reveals Inter- and Intra-Species Diversity.</title>
        <authorList>
            <person name="Sorbara M.T."/>
            <person name="Littmann E.R."/>
            <person name="Fontana E."/>
            <person name="Moody T.U."/>
            <person name="Kohout C.E."/>
            <person name="Gjonbalaj M."/>
            <person name="Eaton V."/>
            <person name="Seok R."/>
            <person name="Leiner I.M."/>
            <person name="Pamer E.G."/>
        </authorList>
    </citation>
    <scope>NUCLEOTIDE SEQUENCE [LARGE SCALE GENOMIC DNA]</scope>
    <source>
        <strain evidence="2 3">MSK.14.57</strain>
    </source>
</reference>
<dbReference type="PANTHER" id="PTHR45661">
    <property type="entry name" value="SURFACE ANTIGEN"/>
    <property type="match status" value="1"/>
</dbReference>
<accession>A0ABX2I0A5</accession>
<evidence type="ECO:0000313" key="3">
    <source>
        <dbReference type="Proteomes" id="UP001644750"/>
    </source>
</evidence>
<dbReference type="InterPro" id="IPR032675">
    <property type="entry name" value="LRR_dom_sf"/>
</dbReference>
<evidence type="ECO:0000313" key="2">
    <source>
        <dbReference type="EMBL" id="NSJ80451.1"/>
    </source>
</evidence>
<dbReference type="Gene3D" id="2.60.40.10">
    <property type="entry name" value="Immunoglobulins"/>
    <property type="match status" value="1"/>
</dbReference>
<dbReference type="EMBL" id="JAAITB010000031">
    <property type="protein sequence ID" value="NSJ80451.1"/>
    <property type="molecule type" value="Genomic_DNA"/>
</dbReference>
<dbReference type="InterPro" id="IPR013783">
    <property type="entry name" value="Ig-like_fold"/>
</dbReference>
<dbReference type="Pfam" id="PF13306">
    <property type="entry name" value="LRR_5"/>
    <property type="match status" value="3"/>
</dbReference>
<proteinExistence type="predicted"/>
<dbReference type="Proteomes" id="UP001644750">
    <property type="component" value="Unassembled WGS sequence"/>
</dbReference>
<dbReference type="RefSeq" id="WP_173726092.1">
    <property type="nucleotide sequence ID" value="NZ_JAAIQB010000025.1"/>
</dbReference>
<comment type="caution">
    <text evidence="2">The sequence shown here is derived from an EMBL/GenBank/DDBJ whole genome shotgun (WGS) entry which is preliminary data.</text>
</comment>
<protein>
    <submittedName>
        <fullName evidence="2">Leucine-rich repeat domain-containing protein</fullName>
    </submittedName>
</protein>
<dbReference type="InterPro" id="IPR026906">
    <property type="entry name" value="LRR_5"/>
</dbReference>
<dbReference type="SUPFAM" id="SSF52058">
    <property type="entry name" value="L domain-like"/>
    <property type="match status" value="1"/>
</dbReference>
<dbReference type="Gene3D" id="3.80.10.10">
    <property type="entry name" value="Ribonuclease Inhibitor"/>
    <property type="match status" value="2"/>
</dbReference>
<evidence type="ECO:0000256" key="1">
    <source>
        <dbReference type="SAM" id="SignalP"/>
    </source>
</evidence>
<name>A0ABX2I0A5_ANAHA</name>
<dbReference type="InterPro" id="IPR053139">
    <property type="entry name" value="Surface_bspA-like"/>
</dbReference>
<feature type="chain" id="PRO_5047229989" evidence="1">
    <location>
        <begin position="26"/>
        <end position="587"/>
    </location>
</feature>
<sequence length="587" mass="65482">MRTRKMMLYAGMIASLTVGIFISGAGQQKVEAKTKVTYTLKKGTLTIKGKGAMPAKMKFRKNKKIKKVIIKKGVTSVSYEAFALCKNLNSVTIPSTVKTLGVRSFYGTKLSKVTVPSKTKTIGQGAFGDCKNLKTIVMPGDFKLKLDRDSDDRIWYVTNNESAVDTVTFNTKLKLANVSYLSANNLIVAKNDPLYQSIDGVIYTKDGKGIVRVPQKRTELKIKEGCTEFNLQSVLYNSTDAEGDDFNSCSGLKKIIIPASVQSINKTKYKTDREDAANMHVNTIEIAAKDYSAKSLYALGSSLGKEITIESLMKLLPDQITYKDHMYITKDHGLLKYDGDEENVEIPEEITWIAPEAFYKAYSGNTTLKSVKLPSKITTIEENTFYRCEKLESVVIPDQVTVIESGAFDECQSLKSVTFGKSLKEIKDHAFGLTQIRNFTIPANIQKVGTYAFAAIKNIGTVTIEGSTKNIAADAFINSTGIKLVYKKGIKEAQTELSYDYIIARKNGNNKVRTTWQSVSGVSGYQLKFSTDKKFKKVLKTVTAKKSATKATTYVKNKKKTLYIKIRPYQTINKKKVYGRWSYLQLW</sequence>
<keyword evidence="3" id="KW-1185">Reference proteome</keyword>